<evidence type="ECO:0000313" key="7">
    <source>
        <dbReference type="Proteomes" id="UP001295794"/>
    </source>
</evidence>
<feature type="region of interest" description="Disordered" evidence="5">
    <location>
        <begin position="1"/>
        <end position="22"/>
    </location>
</feature>
<evidence type="ECO:0000256" key="1">
    <source>
        <dbReference type="ARBA" id="ARBA00004123"/>
    </source>
</evidence>
<organism evidence="6 7">
    <name type="scientific">Mycena citricolor</name>
    <dbReference type="NCBI Taxonomy" id="2018698"/>
    <lineage>
        <taxon>Eukaryota</taxon>
        <taxon>Fungi</taxon>
        <taxon>Dikarya</taxon>
        <taxon>Basidiomycota</taxon>
        <taxon>Agaricomycotina</taxon>
        <taxon>Agaricomycetes</taxon>
        <taxon>Agaricomycetidae</taxon>
        <taxon>Agaricales</taxon>
        <taxon>Marasmiineae</taxon>
        <taxon>Mycenaceae</taxon>
        <taxon>Mycena</taxon>
    </lineage>
</organism>
<dbReference type="Proteomes" id="UP001295794">
    <property type="component" value="Unassembled WGS sequence"/>
</dbReference>
<dbReference type="PANTHER" id="PTHR31250:SF27">
    <property type="entry name" value="IQ DOMAIN-CONTAINING PROTEIN IQM5"/>
    <property type="match status" value="1"/>
</dbReference>
<dbReference type="InterPro" id="IPR044159">
    <property type="entry name" value="IQM"/>
</dbReference>
<dbReference type="AlphaFoldDB" id="A0AAD2K5V5"/>
<comment type="caution">
    <text evidence="6">The sequence shown here is derived from an EMBL/GenBank/DDBJ whole genome shotgun (WGS) entry which is preliminary data.</text>
</comment>
<accession>A0AAD2K5V5</accession>
<keyword evidence="7" id="KW-1185">Reference proteome</keyword>
<evidence type="ECO:0000256" key="2">
    <source>
        <dbReference type="ARBA" id="ARBA00004496"/>
    </source>
</evidence>
<dbReference type="GO" id="GO:0005634">
    <property type="term" value="C:nucleus"/>
    <property type="evidence" value="ECO:0007669"/>
    <property type="project" value="UniProtKB-SubCell"/>
</dbReference>
<protein>
    <submittedName>
        <fullName evidence="6">Uncharacterized protein</fullName>
    </submittedName>
</protein>
<evidence type="ECO:0000256" key="5">
    <source>
        <dbReference type="SAM" id="MobiDB-lite"/>
    </source>
</evidence>
<evidence type="ECO:0000256" key="4">
    <source>
        <dbReference type="ARBA" id="ARBA00023242"/>
    </source>
</evidence>
<keyword evidence="3" id="KW-0963">Cytoplasm</keyword>
<dbReference type="GO" id="GO:0005737">
    <property type="term" value="C:cytoplasm"/>
    <property type="evidence" value="ECO:0007669"/>
    <property type="project" value="UniProtKB-SubCell"/>
</dbReference>
<sequence>MRQALTRGPSSSDSSVDDDGSHTDALDTAATHYAGPQKGKYRITREFRKRFTLRGVVDRLLRKTVRKNTWIYVSDKHFNIFIGIKKTGTFQHSSLLGGGVVTSAGLITVKQGIVYKLSPLSGHYRTSISVSLLPPVRSRFIGDSISSILLMCSGIEAWTCTRPESVEQ</sequence>
<gene>
    <name evidence="6" type="ORF">MYCIT1_LOCUS30992</name>
</gene>
<keyword evidence="4" id="KW-0539">Nucleus</keyword>
<evidence type="ECO:0000256" key="3">
    <source>
        <dbReference type="ARBA" id="ARBA00022490"/>
    </source>
</evidence>
<dbReference type="PANTHER" id="PTHR31250">
    <property type="entry name" value="IQ DOMAIN-CONTAINING PROTEIN IQM3"/>
    <property type="match status" value="1"/>
</dbReference>
<dbReference type="EMBL" id="CAVNYO010000440">
    <property type="protein sequence ID" value="CAK5280496.1"/>
    <property type="molecule type" value="Genomic_DNA"/>
</dbReference>
<name>A0AAD2K5V5_9AGAR</name>
<proteinExistence type="predicted"/>
<comment type="subcellular location">
    <subcellularLocation>
        <location evidence="2">Cytoplasm</location>
    </subcellularLocation>
    <subcellularLocation>
        <location evidence="1">Nucleus</location>
    </subcellularLocation>
</comment>
<reference evidence="6" key="1">
    <citation type="submission" date="2023-11" db="EMBL/GenBank/DDBJ databases">
        <authorList>
            <person name="De Vega J J."/>
            <person name="De Vega J J."/>
        </authorList>
    </citation>
    <scope>NUCLEOTIDE SEQUENCE</scope>
</reference>
<evidence type="ECO:0000313" key="6">
    <source>
        <dbReference type="EMBL" id="CAK5280496.1"/>
    </source>
</evidence>